<dbReference type="GO" id="GO:0005886">
    <property type="term" value="C:plasma membrane"/>
    <property type="evidence" value="ECO:0007669"/>
    <property type="project" value="UniProtKB-SubCell"/>
</dbReference>
<dbReference type="STRING" id="675511.GCA_000341735_02615"/>
<gene>
    <name evidence="9" type="ORF">EQU24_01955</name>
</gene>
<dbReference type="EMBL" id="CP035467">
    <property type="protein sequence ID" value="QCW84671.1"/>
    <property type="molecule type" value="Genomic_DNA"/>
</dbReference>
<accession>A0A4P9UW21</accession>
<evidence type="ECO:0000256" key="2">
    <source>
        <dbReference type="ARBA" id="ARBA00022475"/>
    </source>
</evidence>
<keyword evidence="6" id="KW-0813">Transport</keyword>
<dbReference type="PANTHER" id="PTHR30625">
    <property type="entry name" value="PROTEIN TOLQ"/>
    <property type="match status" value="1"/>
</dbReference>
<keyword evidence="10" id="KW-1185">Reference proteome</keyword>
<evidence type="ECO:0000256" key="3">
    <source>
        <dbReference type="ARBA" id="ARBA00022692"/>
    </source>
</evidence>
<evidence type="ECO:0000256" key="1">
    <source>
        <dbReference type="ARBA" id="ARBA00004651"/>
    </source>
</evidence>
<feature type="transmembrane region" description="Helical" evidence="7">
    <location>
        <begin position="6"/>
        <end position="27"/>
    </location>
</feature>
<proteinExistence type="inferred from homology"/>
<sequence length="158" mass="17373">MDKGGPALWAIFVVSLAMWAMILERYWYLYCAYPRQLAAIKREWQHYKRRPAKVAKRLRGRLLEQLSLSADASLGGIRSASKVLPLLGLLGTVFGMIDTFDVIAVFGNGNARGLAGGISEALLTTMAGLVTALSGLYFSSDLHERIRTLLDLAADELE</sequence>
<dbReference type="KEGG" id="mbur:EQU24_01955"/>
<evidence type="ECO:0000313" key="9">
    <source>
        <dbReference type="EMBL" id="QCW84671.1"/>
    </source>
</evidence>
<keyword evidence="5 7" id="KW-0472">Membrane</keyword>
<feature type="transmembrane region" description="Helical" evidence="7">
    <location>
        <begin position="83"/>
        <end position="106"/>
    </location>
</feature>
<evidence type="ECO:0000259" key="8">
    <source>
        <dbReference type="Pfam" id="PF01618"/>
    </source>
</evidence>
<dbReference type="GO" id="GO:0017038">
    <property type="term" value="P:protein import"/>
    <property type="evidence" value="ECO:0007669"/>
    <property type="project" value="TreeGrafter"/>
</dbReference>
<name>A0A4P9UW21_METBY</name>
<keyword evidence="6" id="KW-0653">Protein transport</keyword>
<protein>
    <submittedName>
        <fullName evidence="9">MotA/TolQ/ExbB proton channel family protein</fullName>
    </submittedName>
</protein>
<feature type="transmembrane region" description="Helical" evidence="7">
    <location>
        <begin position="118"/>
        <end position="138"/>
    </location>
</feature>
<comment type="subcellular location">
    <subcellularLocation>
        <location evidence="1">Cell membrane</location>
        <topology evidence="1">Multi-pass membrane protein</topology>
    </subcellularLocation>
    <subcellularLocation>
        <location evidence="6">Membrane</location>
        <topology evidence="6">Multi-pass membrane protein</topology>
    </subcellularLocation>
</comment>
<dbReference type="Proteomes" id="UP000305881">
    <property type="component" value="Chromosome"/>
</dbReference>
<feature type="domain" description="MotA/TolQ/ExbB proton channel" evidence="8">
    <location>
        <begin position="51"/>
        <end position="150"/>
    </location>
</feature>
<keyword evidence="4 7" id="KW-1133">Transmembrane helix</keyword>
<keyword evidence="3 7" id="KW-0812">Transmembrane</keyword>
<dbReference type="OrthoDB" id="4045at2"/>
<reference evidence="10" key="1">
    <citation type="journal article" date="2019" name="J. Bacteriol.">
        <title>A Mutagenic Screen Identifies a TonB-Dependent Receptor Required for the Lanthanide Metal Switch in the Type I Methanotroph 'Methylotuvimicrobium buryatense' 5GB1C.</title>
        <authorList>
            <person name="Groom J.D."/>
            <person name="Ford S.M."/>
            <person name="Pesesky M.W."/>
            <person name="Lidstrom M.E."/>
        </authorList>
    </citation>
    <scope>NUCLEOTIDE SEQUENCE [LARGE SCALE GENOMIC DNA]</scope>
    <source>
        <strain evidence="10">5GB1C</strain>
    </source>
</reference>
<keyword evidence="2" id="KW-1003">Cell membrane</keyword>
<dbReference type="AlphaFoldDB" id="A0A4P9UW21"/>
<comment type="similarity">
    <text evidence="6">Belongs to the exbB/tolQ family.</text>
</comment>
<dbReference type="InterPro" id="IPR050790">
    <property type="entry name" value="ExbB/TolQ_transport"/>
</dbReference>
<evidence type="ECO:0000256" key="7">
    <source>
        <dbReference type="SAM" id="Phobius"/>
    </source>
</evidence>
<evidence type="ECO:0000256" key="5">
    <source>
        <dbReference type="ARBA" id="ARBA00023136"/>
    </source>
</evidence>
<evidence type="ECO:0000313" key="10">
    <source>
        <dbReference type="Proteomes" id="UP000305881"/>
    </source>
</evidence>
<evidence type="ECO:0000256" key="4">
    <source>
        <dbReference type="ARBA" id="ARBA00022989"/>
    </source>
</evidence>
<dbReference type="PANTHER" id="PTHR30625:SF18">
    <property type="entry name" value="TONB2 ENERGY TRANSDUCTION SYSTEM INNER MEMBRANE COMPONENT EXBB"/>
    <property type="match status" value="1"/>
</dbReference>
<dbReference type="Pfam" id="PF01618">
    <property type="entry name" value="MotA_ExbB"/>
    <property type="match status" value="1"/>
</dbReference>
<evidence type="ECO:0000256" key="6">
    <source>
        <dbReference type="RuleBase" id="RU004057"/>
    </source>
</evidence>
<organism evidence="9 10">
    <name type="scientific">Methylotuvimicrobium buryatense</name>
    <name type="common">Methylomicrobium buryatense</name>
    <dbReference type="NCBI Taxonomy" id="95641"/>
    <lineage>
        <taxon>Bacteria</taxon>
        <taxon>Pseudomonadati</taxon>
        <taxon>Pseudomonadota</taxon>
        <taxon>Gammaproteobacteria</taxon>
        <taxon>Methylococcales</taxon>
        <taxon>Methylococcaceae</taxon>
        <taxon>Methylotuvimicrobium</taxon>
    </lineage>
</organism>
<dbReference type="InterPro" id="IPR002898">
    <property type="entry name" value="MotA_ExbB_proton_chnl"/>
</dbReference>